<dbReference type="RefSeq" id="WP_069859463.1">
    <property type="nucleotide sequence ID" value="NZ_BDFE01000017.1"/>
</dbReference>
<feature type="signal peptide" evidence="1">
    <location>
        <begin position="1"/>
        <end position="21"/>
    </location>
</feature>
<reference evidence="3" key="1">
    <citation type="submission" date="2016-06" db="EMBL/GenBank/DDBJ databases">
        <title>Draft genome sequence of Desulfoplanes formicivorans strain Pf12B.</title>
        <authorList>
            <person name="Watanabe M."/>
            <person name="Kojima H."/>
            <person name="Fukui M."/>
        </authorList>
    </citation>
    <scope>NUCLEOTIDE SEQUENCE [LARGE SCALE GENOMIC DNA]</scope>
    <source>
        <strain evidence="3">Pf12B</strain>
    </source>
</reference>
<dbReference type="EMBL" id="BDFE01000017">
    <property type="protein sequence ID" value="GAU09192.1"/>
    <property type="molecule type" value="Genomic_DNA"/>
</dbReference>
<dbReference type="Proteomes" id="UP000095200">
    <property type="component" value="Unassembled WGS sequence"/>
</dbReference>
<feature type="chain" id="PRO_5008507582" evidence="1">
    <location>
        <begin position="22"/>
        <end position="123"/>
    </location>
</feature>
<sequence>MNLSLHLLVAALLMMVLTASAQAIMHYPPIMEGKIAQYPGSEIVQTTSVEVSSQVILQTNDSMDKVTAFYKRELLNNGLKTEIETSHAKGWNVFFSHNEAGGMIGVTQQKPGKIIITIVYSLQ</sequence>
<protein>
    <submittedName>
        <fullName evidence="2">Uncharacterized protein</fullName>
    </submittedName>
</protein>
<keyword evidence="1" id="KW-0732">Signal</keyword>
<accession>A0A194AGJ1</accession>
<evidence type="ECO:0000313" key="3">
    <source>
        <dbReference type="Proteomes" id="UP000095200"/>
    </source>
</evidence>
<keyword evidence="3" id="KW-1185">Reference proteome</keyword>
<name>A0A194AGJ1_9BACT</name>
<comment type="caution">
    <text evidence="2">The sequence shown here is derived from an EMBL/GenBank/DDBJ whole genome shotgun (WGS) entry which is preliminary data.</text>
</comment>
<dbReference type="AlphaFoldDB" id="A0A194AGJ1"/>
<evidence type="ECO:0000313" key="2">
    <source>
        <dbReference type="EMBL" id="GAU09192.1"/>
    </source>
</evidence>
<proteinExistence type="predicted"/>
<evidence type="ECO:0000256" key="1">
    <source>
        <dbReference type="SAM" id="SignalP"/>
    </source>
</evidence>
<gene>
    <name evidence="2" type="ORF">DPF_1913</name>
</gene>
<organism evidence="2 3">
    <name type="scientific">Desulfoplanes formicivorans</name>
    <dbReference type="NCBI Taxonomy" id="1592317"/>
    <lineage>
        <taxon>Bacteria</taxon>
        <taxon>Pseudomonadati</taxon>
        <taxon>Thermodesulfobacteriota</taxon>
        <taxon>Desulfovibrionia</taxon>
        <taxon>Desulfovibrionales</taxon>
        <taxon>Desulfoplanaceae</taxon>
        <taxon>Desulfoplanes</taxon>
    </lineage>
</organism>